<evidence type="ECO:0000313" key="8">
    <source>
        <dbReference type="Proteomes" id="UP000233120"/>
    </source>
</evidence>
<dbReference type="Bgee" id="ENSMNEG00000044692">
    <property type="expression patterns" value="Expressed in liver and 6 other cell types or tissues"/>
</dbReference>
<dbReference type="GO" id="GO:0004497">
    <property type="term" value="F:monooxygenase activity"/>
    <property type="evidence" value="ECO:0007669"/>
    <property type="project" value="UniProtKB-KW"/>
</dbReference>
<organism evidence="7 8">
    <name type="scientific">Macaca nemestrina</name>
    <name type="common">Pig-tailed macaque</name>
    <dbReference type="NCBI Taxonomy" id="9545"/>
    <lineage>
        <taxon>Eukaryota</taxon>
        <taxon>Metazoa</taxon>
        <taxon>Chordata</taxon>
        <taxon>Craniata</taxon>
        <taxon>Vertebrata</taxon>
        <taxon>Euteleostomi</taxon>
        <taxon>Mammalia</taxon>
        <taxon>Eutheria</taxon>
        <taxon>Euarchontoglires</taxon>
        <taxon>Primates</taxon>
        <taxon>Haplorrhini</taxon>
        <taxon>Catarrhini</taxon>
        <taxon>Cercopithecidae</taxon>
        <taxon>Cercopithecinae</taxon>
        <taxon>Macaca</taxon>
    </lineage>
</organism>
<dbReference type="PANTHER" id="PTHR24291">
    <property type="entry name" value="CYTOCHROME P450 FAMILY 4"/>
    <property type="match status" value="1"/>
</dbReference>
<sequence>MPQLSLSWLGLGLVAVSPWLLLLLIGVSWLLARVLAWTYTFYDNCRRLRCFPQPPKRNWFWGHLGLVTPTEQGMRVLTQLVATYPQGFKVWMGPIIPVIRFCHPNLIRSVINASATIVPKDKVFYSFLKPWLGDGLLLSAGDKWSRHRRMLTPAFHFNILKPYMKIFNDSVNIMHAKWQLLALGSSARLDMFEHISLMTLDSLQKCVFSFDSHCQEKPSEYIAAILELSALVAKRHQQFFLYIDFLYYLTHDGQRFRRACRLVHDFTDDEDGKKLSDEDIRAEADTFMFEGHDTTASGLSWVLYHLAKHPEYQERCRQEVQELLKDREPKEIEWDDLAQLPFLTMCIKESLRLHPPVPAISRCCTQDIVLPDGRVIPKGVICHISVLGTHHNPAVWPDPEVYDPFRFDPENIKERPPLAFIPFSAGPRNCIGQAFAMAEMKVVLALTLLRFRVLPDHTEPRRKPELVLRAEGGLWLRVEPLS</sequence>
<comment type="cofactor">
    <cofactor evidence="5">
        <name>heme</name>
        <dbReference type="ChEBI" id="CHEBI:30413"/>
    </cofactor>
</comment>
<protein>
    <recommendedName>
        <fullName evidence="9">Cytochrome P450 family 4 subfamily F member 3</fullName>
    </recommendedName>
</protein>
<name>A0A2K6E7N3_MACNE</name>
<evidence type="ECO:0000256" key="3">
    <source>
        <dbReference type="ARBA" id="ARBA00022723"/>
    </source>
</evidence>
<comment type="similarity">
    <text evidence="1 6">Belongs to the cytochrome P450 family.</text>
</comment>
<accession>A0A2K6E7N3</accession>
<dbReference type="PROSITE" id="PS00086">
    <property type="entry name" value="CYTOCHROME_P450"/>
    <property type="match status" value="1"/>
</dbReference>
<dbReference type="Pfam" id="PF00067">
    <property type="entry name" value="p450"/>
    <property type="match status" value="2"/>
</dbReference>
<dbReference type="PANTHER" id="PTHR24291:SF198">
    <property type="entry name" value="CYTOCHROME P450 4F3"/>
    <property type="match status" value="1"/>
</dbReference>
<dbReference type="InterPro" id="IPR017972">
    <property type="entry name" value="Cyt_P450_CS"/>
</dbReference>
<dbReference type="SUPFAM" id="SSF48264">
    <property type="entry name" value="Cytochrome P450"/>
    <property type="match status" value="1"/>
</dbReference>
<proteinExistence type="inferred from homology"/>
<keyword evidence="6" id="KW-0560">Oxidoreductase</keyword>
<keyword evidence="6" id="KW-0503">Monooxygenase</keyword>
<dbReference type="Gene3D" id="1.10.630.10">
    <property type="entry name" value="Cytochrome P450"/>
    <property type="match status" value="2"/>
</dbReference>
<dbReference type="CDD" id="cd20679">
    <property type="entry name" value="CYP4F"/>
    <property type="match status" value="1"/>
</dbReference>
<dbReference type="GO" id="GO:0042376">
    <property type="term" value="P:phylloquinone catabolic process"/>
    <property type="evidence" value="ECO:0007669"/>
    <property type="project" value="TreeGrafter"/>
</dbReference>
<dbReference type="AlphaFoldDB" id="A0A2K6E7N3"/>
<keyword evidence="3 5" id="KW-0479">Metal-binding</keyword>
<evidence type="ECO:0000256" key="5">
    <source>
        <dbReference type="PIRSR" id="PIRSR602401-1"/>
    </source>
</evidence>
<dbReference type="GO" id="GO:0016705">
    <property type="term" value="F:oxidoreductase activity, acting on paired donors, with incorporation or reduction of molecular oxygen"/>
    <property type="evidence" value="ECO:0007669"/>
    <property type="project" value="InterPro"/>
</dbReference>
<dbReference type="InterPro" id="IPR001128">
    <property type="entry name" value="Cyt_P450"/>
</dbReference>
<evidence type="ECO:0000256" key="4">
    <source>
        <dbReference type="ARBA" id="ARBA00023004"/>
    </source>
</evidence>
<keyword evidence="4 5" id="KW-0408">Iron</keyword>
<dbReference type="InterPro" id="IPR036396">
    <property type="entry name" value="Cyt_P450_sf"/>
</dbReference>
<dbReference type="GO" id="GO:0005506">
    <property type="term" value="F:iron ion binding"/>
    <property type="evidence" value="ECO:0007669"/>
    <property type="project" value="InterPro"/>
</dbReference>
<dbReference type="InterPro" id="IPR002401">
    <property type="entry name" value="Cyt_P450_E_grp-I"/>
</dbReference>
<dbReference type="GO" id="GO:0020037">
    <property type="term" value="F:heme binding"/>
    <property type="evidence" value="ECO:0007669"/>
    <property type="project" value="InterPro"/>
</dbReference>
<dbReference type="GeneTree" id="ENSGT00940000154646"/>
<evidence type="ECO:0000256" key="6">
    <source>
        <dbReference type="RuleBase" id="RU000461"/>
    </source>
</evidence>
<reference evidence="7" key="1">
    <citation type="submission" date="2025-08" db="UniProtKB">
        <authorList>
            <consortium name="Ensembl"/>
        </authorList>
    </citation>
    <scope>IDENTIFICATION</scope>
</reference>
<dbReference type="Ensembl" id="ENSMNET00000068687.1">
    <property type="protein sequence ID" value="ENSMNEP00000044177.1"/>
    <property type="gene ID" value="ENSMNEG00000044692.1"/>
</dbReference>
<evidence type="ECO:0000256" key="1">
    <source>
        <dbReference type="ARBA" id="ARBA00010617"/>
    </source>
</evidence>
<dbReference type="PRINTS" id="PR00385">
    <property type="entry name" value="P450"/>
</dbReference>
<evidence type="ECO:0000313" key="7">
    <source>
        <dbReference type="Ensembl" id="ENSMNEP00000044177.1"/>
    </source>
</evidence>
<feature type="binding site" description="axial binding residue" evidence="5">
    <location>
        <position position="430"/>
    </location>
    <ligand>
        <name>heme</name>
        <dbReference type="ChEBI" id="CHEBI:30413"/>
    </ligand>
    <ligandPart>
        <name>Fe</name>
        <dbReference type="ChEBI" id="CHEBI:18248"/>
    </ligandPart>
</feature>
<dbReference type="GO" id="GO:0042361">
    <property type="term" value="P:menaquinone catabolic process"/>
    <property type="evidence" value="ECO:0007669"/>
    <property type="project" value="TreeGrafter"/>
</dbReference>
<dbReference type="GO" id="GO:0019369">
    <property type="term" value="P:arachidonate metabolic process"/>
    <property type="evidence" value="ECO:0007669"/>
    <property type="project" value="TreeGrafter"/>
</dbReference>
<dbReference type="PRINTS" id="PR00463">
    <property type="entry name" value="EP450I"/>
</dbReference>
<evidence type="ECO:0008006" key="9">
    <source>
        <dbReference type="Google" id="ProtNLM"/>
    </source>
</evidence>
<dbReference type="Proteomes" id="UP000233120">
    <property type="component" value="Unassembled WGS sequence"/>
</dbReference>
<keyword evidence="2 5" id="KW-0349">Heme</keyword>
<keyword evidence="8" id="KW-1185">Reference proteome</keyword>
<reference evidence="7" key="2">
    <citation type="submission" date="2025-09" db="UniProtKB">
        <authorList>
            <consortium name="Ensembl"/>
        </authorList>
    </citation>
    <scope>IDENTIFICATION</scope>
</reference>
<dbReference type="InterPro" id="IPR050196">
    <property type="entry name" value="Cytochrome_P450_Monoox"/>
</dbReference>
<evidence type="ECO:0000256" key="2">
    <source>
        <dbReference type="ARBA" id="ARBA00022617"/>
    </source>
</evidence>